<proteinExistence type="predicted"/>
<sequence>MSVISEITEKDLEAIEQLREAVRDHLTPFYDTNFNLLRWLKGHNYNLDEIIPKLKNHLIFRKSDWKLDEVTEKPRNHPIHQFWMSGLTGDAVKTPNTIINVEQTGTNDYWGMLQTFPMNEIMKARVYDLEVMLKNVMEKEAKTGQQTSILYIMDLDGLTFDTKLFTLVRGALASISNFMSEHYVELIHSFVLVNAPTFISAICVRSSVKLSQLKIAQPLLPERTRNKVKIFGNNWKNEILELAVPESLPAYWNQPGEPSIFHANVLRSVKLPVTGYYKGGMLDERAKTLSVAASKTGFVERIGNEGQKLKWTFETDGPFAYGIYFSKDPGEFDTNKMECVYPRFNKVPGPTYVPLRDEIVLPKTGTYKFWFSNEHAYFHTLKIRHFVSVE</sequence>
<reference evidence="2" key="1">
    <citation type="submission" date="2022-11" db="UniProtKB">
        <authorList>
            <consortium name="WormBaseParasite"/>
        </authorList>
    </citation>
    <scope>IDENTIFICATION</scope>
</reference>
<evidence type="ECO:0000313" key="1">
    <source>
        <dbReference type="Proteomes" id="UP000887580"/>
    </source>
</evidence>
<accession>A0AC35EZ94</accession>
<organism evidence="1 2">
    <name type="scientific">Panagrolaimus sp. PS1159</name>
    <dbReference type="NCBI Taxonomy" id="55785"/>
    <lineage>
        <taxon>Eukaryota</taxon>
        <taxon>Metazoa</taxon>
        <taxon>Ecdysozoa</taxon>
        <taxon>Nematoda</taxon>
        <taxon>Chromadorea</taxon>
        <taxon>Rhabditida</taxon>
        <taxon>Tylenchina</taxon>
        <taxon>Panagrolaimomorpha</taxon>
        <taxon>Panagrolaimoidea</taxon>
        <taxon>Panagrolaimidae</taxon>
        <taxon>Panagrolaimus</taxon>
    </lineage>
</organism>
<evidence type="ECO:0000313" key="2">
    <source>
        <dbReference type="WBParaSite" id="PS1159_v2.g12225.t1"/>
    </source>
</evidence>
<dbReference type="Proteomes" id="UP000887580">
    <property type="component" value="Unplaced"/>
</dbReference>
<protein>
    <submittedName>
        <fullName evidence="2">CRAL-TRIO domain-containing protein</fullName>
    </submittedName>
</protein>
<dbReference type="WBParaSite" id="PS1159_v2.g12225.t1">
    <property type="protein sequence ID" value="PS1159_v2.g12225.t1"/>
    <property type="gene ID" value="PS1159_v2.g12225"/>
</dbReference>
<name>A0AC35EZ94_9BILA</name>